<dbReference type="EnsemblPlants" id="OPUNC05G15970.1">
    <property type="protein sequence ID" value="OPUNC05G15970.1"/>
    <property type="gene ID" value="OPUNC05G15970"/>
</dbReference>
<feature type="region of interest" description="Disordered" evidence="7">
    <location>
        <begin position="114"/>
        <end position="133"/>
    </location>
</feature>
<keyword evidence="4 6" id="KW-0804">Transcription</keyword>
<evidence type="ECO:0000256" key="7">
    <source>
        <dbReference type="SAM" id="MobiDB-lite"/>
    </source>
</evidence>
<sequence length="281" mass="30811">MGTQGRTVERRRHLGSWQDTHARVTVRPASLGDDINYSSRVRFTSRIPSAQLSAEASIMAPMSGSGDGGGSTRRRPLRQPPVVDDDDDVGCSCPKQRLLRSLLSSLVSRARGALGGRAVSRPKSSAPSSSASTITTAAAFTSTSSTGASATTVDSSVESWGPATYAATNTLYEEYENEERRRQRRKDRRRKRRRAAREEEEGATAVAVEVESAVPYEDFRESMVAMVVEKEMYAWEELNALLHQFLTLNSPRHHAIILHAFADLWAPRSGLFCAPSPCQAL</sequence>
<name>A0A0E0L330_ORYPU</name>
<evidence type="ECO:0000256" key="5">
    <source>
        <dbReference type="ARBA" id="ARBA00023242"/>
    </source>
</evidence>
<evidence type="ECO:0000259" key="8">
    <source>
        <dbReference type="PROSITE" id="PS51754"/>
    </source>
</evidence>
<evidence type="ECO:0000256" key="6">
    <source>
        <dbReference type="RuleBase" id="RU367028"/>
    </source>
</evidence>
<keyword evidence="2 6" id="KW-0678">Repressor</keyword>
<dbReference type="eggNOG" id="ENOG502S0X5">
    <property type="taxonomic scope" value="Eukaryota"/>
</dbReference>
<dbReference type="InterPro" id="IPR038933">
    <property type="entry name" value="Ovate"/>
</dbReference>
<comment type="subcellular location">
    <subcellularLocation>
        <location evidence="1 6">Nucleus</location>
    </subcellularLocation>
</comment>
<dbReference type="GO" id="GO:0005634">
    <property type="term" value="C:nucleus"/>
    <property type="evidence" value="ECO:0007669"/>
    <property type="project" value="UniProtKB-SubCell"/>
</dbReference>
<dbReference type="PANTHER" id="PTHR33057">
    <property type="entry name" value="TRANSCRIPTION REPRESSOR OFP7-RELATED"/>
    <property type="match status" value="1"/>
</dbReference>
<feature type="region of interest" description="Disordered" evidence="7">
    <location>
        <begin position="55"/>
        <end position="89"/>
    </location>
</feature>
<evidence type="ECO:0000313" key="10">
    <source>
        <dbReference type="Proteomes" id="UP000026962"/>
    </source>
</evidence>
<accession>A0A0E0L330</accession>
<feature type="compositionally biased region" description="Basic residues" evidence="7">
    <location>
        <begin position="182"/>
        <end position="195"/>
    </location>
</feature>
<evidence type="ECO:0000256" key="4">
    <source>
        <dbReference type="ARBA" id="ARBA00023163"/>
    </source>
</evidence>
<proteinExistence type="predicted"/>
<dbReference type="AlphaFoldDB" id="A0A0E0L330"/>
<evidence type="ECO:0000256" key="3">
    <source>
        <dbReference type="ARBA" id="ARBA00023015"/>
    </source>
</evidence>
<keyword evidence="10" id="KW-1185">Reference proteome</keyword>
<dbReference type="PROSITE" id="PS51754">
    <property type="entry name" value="OVATE"/>
    <property type="match status" value="1"/>
</dbReference>
<evidence type="ECO:0000256" key="1">
    <source>
        <dbReference type="ARBA" id="ARBA00004123"/>
    </source>
</evidence>
<evidence type="ECO:0000313" key="9">
    <source>
        <dbReference type="EnsemblPlants" id="OPUNC05G15970.1"/>
    </source>
</evidence>
<feature type="domain" description="OVATE" evidence="8">
    <location>
        <begin position="208"/>
        <end position="267"/>
    </location>
</feature>
<reference evidence="9" key="2">
    <citation type="submission" date="2018-05" db="EMBL/GenBank/DDBJ databases">
        <title>OpunRS2 (Oryza punctata Reference Sequence Version 2).</title>
        <authorList>
            <person name="Zhang J."/>
            <person name="Kudrna D."/>
            <person name="Lee S."/>
            <person name="Talag J."/>
            <person name="Welchert J."/>
            <person name="Wing R.A."/>
        </authorList>
    </citation>
    <scope>NUCLEOTIDE SEQUENCE [LARGE SCALE GENOMIC DNA]</scope>
</reference>
<evidence type="ECO:0000256" key="2">
    <source>
        <dbReference type="ARBA" id="ARBA00022491"/>
    </source>
</evidence>
<protein>
    <recommendedName>
        <fullName evidence="6">Transcription repressor</fullName>
    </recommendedName>
    <alternativeName>
        <fullName evidence="6">Ovate family protein</fullName>
    </alternativeName>
</protein>
<dbReference type="OMA" id="KCRRGQG"/>
<dbReference type="NCBIfam" id="TIGR01568">
    <property type="entry name" value="A_thal_3678"/>
    <property type="match status" value="1"/>
</dbReference>
<keyword evidence="5 6" id="KW-0539">Nucleus</keyword>
<organism evidence="9">
    <name type="scientific">Oryza punctata</name>
    <name type="common">Red rice</name>
    <dbReference type="NCBI Taxonomy" id="4537"/>
    <lineage>
        <taxon>Eukaryota</taxon>
        <taxon>Viridiplantae</taxon>
        <taxon>Streptophyta</taxon>
        <taxon>Embryophyta</taxon>
        <taxon>Tracheophyta</taxon>
        <taxon>Spermatophyta</taxon>
        <taxon>Magnoliopsida</taxon>
        <taxon>Liliopsida</taxon>
        <taxon>Poales</taxon>
        <taxon>Poaceae</taxon>
        <taxon>BOP clade</taxon>
        <taxon>Oryzoideae</taxon>
        <taxon>Oryzeae</taxon>
        <taxon>Oryzinae</taxon>
        <taxon>Oryza</taxon>
    </lineage>
</organism>
<comment type="function">
    <text evidence="6">Transcriptional repressor that regulates multiple aspects of plant growth and development.</text>
</comment>
<dbReference type="GO" id="GO:0045892">
    <property type="term" value="P:negative regulation of DNA-templated transcription"/>
    <property type="evidence" value="ECO:0007669"/>
    <property type="project" value="UniProtKB-UniRule"/>
</dbReference>
<dbReference type="STRING" id="4537.A0A0E0L330"/>
<dbReference type="Pfam" id="PF04844">
    <property type="entry name" value="Ovate"/>
    <property type="match status" value="1"/>
</dbReference>
<dbReference type="InterPro" id="IPR006458">
    <property type="entry name" value="Ovate_C"/>
</dbReference>
<dbReference type="HOGENOM" id="CLU_061898_2_0_1"/>
<dbReference type="PANTHER" id="PTHR33057:SF32">
    <property type="entry name" value="TRANSCRIPTION REPRESSOR"/>
    <property type="match status" value="1"/>
</dbReference>
<dbReference type="Proteomes" id="UP000026962">
    <property type="component" value="Chromosome 5"/>
</dbReference>
<dbReference type="Gramene" id="OPUNC05G15970.1">
    <property type="protein sequence ID" value="OPUNC05G15970.1"/>
    <property type="gene ID" value="OPUNC05G15970"/>
</dbReference>
<reference evidence="9" key="1">
    <citation type="submission" date="2015-04" db="UniProtKB">
        <authorList>
            <consortium name="EnsemblPlants"/>
        </authorList>
    </citation>
    <scope>IDENTIFICATION</scope>
</reference>
<feature type="region of interest" description="Disordered" evidence="7">
    <location>
        <begin position="176"/>
        <end position="203"/>
    </location>
</feature>
<keyword evidence="3 6" id="KW-0805">Transcription regulation</keyword>
<feature type="compositionally biased region" description="Low complexity" evidence="7">
    <location>
        <begin position="124"/>
        <end position="133"/>
    </location>
</feature>